<keyword evidence="2" id="KW-1185">Reference proteome</keyword>
<dbReference type="AlphaFoldDB" id="A0A498K0Z5"/>
<dbReference type="Proteomes" id="UP000290289">
    <property type="component" value="Chromosome 5"/>
</dbReference>
<reference evidence="1 2" key="1">
    <citation type="submission" date="2018-10" db="EMBL/GenBank/DDBJ databases">
        <title>A high-quality apple genome assembly.</title>
        <authorList>
            <person name="Hu J."/>
        </authorList>
    </citation>
    <scope>NUCLEOTIDE SEQUENCE [LARGE SCALE GENOMIC DNA]</scope>
    <source>
        <strain evidence="2">cv. HFTH1</strain>
        <tissue evidence="1">Young leaf</tissue>
    </source>
</reference>
<proteinExistence type="predicted"/>
<dbReference type="PANTHER" id="PTHR11439">
    <property type="entry name" value="GAG-POL-RELATED RETROTRANSPOSON"/>
    <property type="match status" value="1"/>
</dbReference>
<evidence type="ECO:0008006" key="3">
    <source>
        <dbReference type="Google" id="ProtNLM"/>
    </source>
</evidence>
<dbReference type="CDD" id="cd09272">
    <property type="entry name" value="RNase_HI_RT_Ty1"/>
    <property type="match status" value="1"/>
</dbReference>
<sequence length="83" mass="9545">MASMSSVEAKCRGMAHEICELLWLRKILRCLGFEPKESTKSYCDNKSAREIADNPVQHDRTKHVEVFQDSVIKFGMYDIHALT</sequence>
<evidence type="ECO:0000313" key="2">
    <source>
        <dbReference type="Proteomes" id="UP000290289"/>
    </source>
</evidence>
<dbReference type="PANTHER" id="PTHR11439:SF467">
    <property type="entry name" value="INTEGRASE CATALYTIC DOMAIN-CONTAINING PROTEIN"/>
    <property type="match status" value="1"/>
</dbReference>
<protein>
    <recommendedName>
        <fullName evidence="3">Reverse transcriptase Ty1/copia-type domain-containing protein</fullName>
    </recommendedName>
</protein>
<accession>A0A498K0Z5</accession>
<organism evidence="1 2">
    <name type="scientific">Malus domestica</name>
    <name type="common">Apple</name>
    <name type="synonym">Pyrus malus</name>
    <dbReference type="NCBI Taxonomy" id="3750"/>
    <lineage>
        <taxon>Eukaryota</taxon>
        <taxon>Viridiplantae</taxon>
        <taxon>Streptophyta</taxon>
        <taxon>Embryophyta</taxon>
        <taxon>Tracheophyta</taxon>
        <taxon>Spermatophyta</taxon>
        <taxon>Magnoliopsida</taxon>
        <taxon>eudicotyledons</taxon>
        <taxon>Gunneridae</taxon>
        <taxon>Pentapetalae</taxon>
        <taxon>rosids</taxon>
        <taxon>fabids</taxon>
        <taxon>Rosales</taxon>
        <taxon>Rosaceae</taxon>
        <taxon>Amygdaloideae</taxon>
        <taxon>Maleae</taxon>
        <taxon>Malus</taxon>
    </lineage>
</organism>
<name>A0A498K0Z5_MALDO</name>
<gene>
    <name evidence="1" type="ORF">DVH24_021386</name>
</gene>
<evidence type="ECO:0000313" key="1">
    <source>
        <dbReference type="EMBL" id="RXH99584.1"/>
    </source>
</evidence>
<dbReference type="EMBL" id="RDQH01000331">
    <property type="protein sequence ID" value="RXH99584.1"/>
    <property type="molecule type" value="Genomic_DNA"/>
</dbReference>
<comment type="caution">
    <text evidence="1">The sequence shown here is derived from an EMBL/GenBank/DDBJ whole genome shotgun (WGS) entry which is preliminary data.</text>
</comment>